<proteinExistence type="predicted"/>
<sequence length="430" mass="49414">MADKSLFGRLQRLFSTNVIVRNIGGKKLKIADTEQFQSISKNHLIDRYTKLYSGYGASATSDAVHKKALRIGLFKDYESMDSDGIISSALDIYADESTMKSEYGSVLEIQTDDNNIKQILHNLFYDILNIEFNLWPWVRNMCKYGDFFLHLDIDDKFGIKNVAPLSAYDVARVEGLDPENPHYVKFILEQGTNENVMYTSTKPQQQELENFQVAHFRLLSDSNFIPYGKSMIEQSRKVWKQLSLMEDAMMIHRIMRAPEKRVFQVDIGNIPPAEVDNYMQKILNKMKKTPIIDQNTGEYNLKYNMQNITEDFFMPVRGGDSGTRIDSLPGLTYEATEDIEYLKNKMLAALRVPKAFLGYEESLGSKATLAAEDVRFARTIERIQRIVTSELTKIAVVHLYAQGYTDEELVNFELNLTNPSTIYEQEKIEL</sequence>
<reference evidence="1" key="1">
    <citation type="submission" date="2018-05" db="EMBL/GenBank/DDBJ databases">
        <authorList>
            <person name="Lanie J.A."/>
            <person name="Ng W.-L."/>
            <person name="Kazmierczak K.M."/>
            <person name="Andrzejewski T.M."/>
            <person name="Davidsen T.M."/>
            <person name="Wayne K.J."/>
            <person name="Tettelin H."/>
            <person name="Glass J.I."/>
            <person name="Rusch D."/>
            <person name="Podicherti R."/>
            <person name="Tsui H.-C.T."/>
            <person name="Winkler M.E."/>
        </authorList>
    </citation>
    <scope>NUCLEOTIDE SEQUENCE</scope>
</reference>
<name>A0A382H734_9ZZZZ</name>
<dbReference type="Pfam" id="PF07230">
    <property type="entry name" value="Portal_T4"/>
    <property type="match status" value="1"/>
</dbReference>
<evidence type="ECO:0008006" key="2">
    <source>
        <dbReference type="Google" id="ProtNLM"/>
    </source>
</evidence>
<organism evidence="1">
    <name type="scientific">marine metagenome</name>
    <dbReference type="NCBI Taxonomy" id="408172"/>
    <lineage>
        <taxon>unclassified sequences</taxon>
        <taxon>metagenomes</taxon>
        <taxon>ecological metagenomes</taxon>
    </lineage>
</organism>
<accession>A0A382H734</accession>
<dbReference type="AlphaFoldDB" id="A0A382H734"/>
<dbReference type="EMBL" id="UINC01059313">
    <property type="protein sequence ID" value="SVB82583.1"/>
    <property type="molecule type" value="Genomic_DNA"/>
</dbReference>
<dbReference type="InterPro" id="IPR010823">
    <property type="entry name" value="Portal_Gp20"/>
</dbReference>
<feature type="non-terminal residue" evidence="1">
    <location>
        <position position="430"/>
    </location>
</feature>
<protein>
    <recommendedName>
        <fullName evidence="2">Portal protein</fullName>
    </recommendedName>
</protein>
<evidence type="ECO:0000313" key="1">
    <source>
        <dbReference type="EMBL" id="SVB82583.1"/>
    </source>
</evidence>
<gene>
    <name evidence="1" type="ORF">METZ01_LOCUS235437</name>
</gene>